<feature type="domain" description="ATP-dependent DNA ligase family profile" evidence="14">
    <location>
        <begin position="1171"/>
        <end position="1318"/>
    </location>
</feature>
<keyword evidence="5 11" id="KW-0547">Nucleotide-binding</keyword>
<keyword evidence="16" id="KW-1185">Reference proteome</keyword>
<keyword evidence="6 11" id="KW-0227">DNA damage</keyword>
<feature type="region of interest" description="Disordered" evidence="13">
    <location>
        <begin position="562"/>
        <end position="583"/>
    </location>
</feature>
<evidence type="ECO:0000256" key="11">
    <source>
        <dbReference type="RuleBase" id="RU000617"/>
    </source>
</evidence>
<dbReference type="CDD" id="cd07900">
    <property type="entry name" value="Adenylation_DNA_ligase_I_Euk"/>
    <property type="match status" value="1"/>
</dbReference>
<name>A0A9Q0H826_9MAGN</name>
<dbReference type="InterPro" id="IPR036866">
    <property type="entry name" value="RibonucZ/Hydroxyglut_hydro"/>
</dbReference>
<dbReference type="CDD" id="cd07969">
    <property type="entry name" value="OBF_DNA_ligase_I"/>
    <property type="match status" value="1"/>
</dbReference>
<dbReference type="FunFam" id="3.40.50.12650:FF:000006">
    <property type="entry name" value="DNA ligase"/>
    <property type="match status" value="1"/>
</dbReference>
<dbReference type="GO" id="GO:0006310">
    <property type="term" value="P:DNA recombination"/>
    <property type="evidence" value="ECO:0007669"/>
    <property type="project" value="UniProtKB-KW"/>
</dbReference>
<keyword evidence="3 11" id="KW-0436">Ligase</keyword>
<dbReference type="PROSITE" id="PS50160">
    <property type="entry name" value="DNA_LIGASE_A3"/>
    <property type="match status" value="1"/>
</dbReference>
<dbReference type="EMBL" id="JAMYWD010000009">
    <property type="protein sequence ID" value="KAJ4959815.1"/>
    <property type="molecule type" value="Genomic_DNA"/>
</dbReference>
<evidence type="ECO:0000256" key="13">
    <source>
        <dbReference type="SAM" id="MobiDB-lite"/>
    </source>
</evidence>
<keyword evidence="4" id="KW-0235">DNA replication</keyword>
<protein>
    <recommendedName>
        <fullName evidence="11">DNA ligase</fullName>
        <ecNumber evidence="11">6.5.1.1</ecNumber>
    </recommendedName>
</protein>
<sequence length="1439" mass="160632">MATKTLILNSSDLFLDSYRAFSQEFLQTSPPSSFTLLSQESPLPPVPADFPQSKLIPRTRFIVDGFRHFGDYSVSYFLSHFHSDHYTGLNSNWSRGVIFCSETTARLLVESLKVSSSFVVSLSLRETVLIDGCSVTLIDANHCPGAVQFLFQIPGLEGKDERYVHTGDFRFSNSMKQEPLLNGYTGADAIFLDTTYCNPKFVFPLQEDSVDYIVKAIERIRLENEGIVKSVLFLIATYVVGKEKILVEIARRCNCVIHVDSRKMAVLCILGFGESGIFTEDDSATDVHVVSWNVLGETWPYFRPNFAKMKEIMTQKGYLKTVGFVPTGWMYEVKRDGFAVRTKDDFEIHLVPYSEHSSYDELREYVRFLRPKRVIPTVGLDVEKLDSKHVIAMRKHFAGLVDETANKQEFLMSFHRRSWTRDKDVEGDISINSARGLHEDDEVKSTGKLLEGFENTGSRFGLDSVSSLEEPGSQDLNVLSDKDMEEMIKEIRDYLPVWVTREQILTLLGGSDGNIVDAVSEFYEHETEFRKQVLVCSDSREQVLACSESAVTQASLANNSTSLPELESNSVTAHGSKKSTLSSTGYSKVFSGFESNKDIPHKSKASTLAQEKKSPNMKRSMKSTISPKKRAMGSSNKPNKKAKLSSTMESSSSKQTTITKFFSKLGTDASQVDRIGSVNAEQCTTSAELLPSDATESYEEEIDQFLQLITGSVSRSNAASLLEKAEGDINVALDIYYCGSGGDLQADIQSVQTQSCVSTHCAGKEIESSENTKKIPSLFMQGLSTGDKTATFVSLPLEKYSPVEHACWSSGQAAPYLHLARTFDLVEGERGKIKASGMLCNMFRSLLALSPEDVLPAIYLCTNKIGADHEKMELNIGGSLVTAALEEACGTNRSKIKEMYNKMGDIGDVAQVCRQTQSFLAPPCPLSIKDVYSSLRKISAEIGSGSTTRKKMLIVHLMHSCREKEIKFLVRTLVRNLRTGAMMKSVLPALAQAVVMNSNNVFHECSLETLKPKLQSISAAVVEAYNILPNLDLLVPSLMNKGIEFSSTTLSMVPGIPIRPMLARITNGVPQVLKMFQGRAFTCEYKYDGQRAQIHRLTDASVRVFSRNGDETTSRFPDLVNIIKESCKPDAVTFILDAEVVAVDRRNGCKLMSFQELSSRERGTKDSLIMVDSIKVDVCVFIFDIMFANGEQLLGVPLRQRRRYLKDLFHDQKFGYFEYAKEIIVEAEDACVSSQTSLTRINSFFEDAISSSCEGIMVKCLDVESGYAASKRADTWLKVKKDYVEGLNDSLDLVPIGAWHGNGRKAGWYSPFLMACYNPETEEFQSVCRVMSGFSDSFYVEMKEFFSGDKILSKKPPYYQTAEVPDIWFHPELVWEIRGADFTISPVHQAAIGLVHPSRGISIRFPRFIRSLLDRSVDDCSTAEDIADMFRSQTRKMEV</sequence>
<dbReference type="GO" id="GO:0071897">
    <property type="term" value="P:DNA biosynthetic process"/>
    <property type="evidence" value="ECO:0007669"/>
    <property type="project" value="InterPro"/>
</dbReference>
<keyword evidence="9" id="KW-0539">Nucleus</keyword>
<dbReference type="Pfam" id="PF04679">
    <property type="entry name" value="DNA_ligase_A_C"/>
    <property type="match status" value="1"/>
</dbReference>
<dbReference type="InterPro" id="IPR012310">
    <property type="entry name" value="DNA_ligase_ATP-dep_cent"/>
</dbReference>
<dbReference type="Gene3D" id="3.40.50.12650">
    <property type="match status" value="1"/>
</dbReference>
<evidence type="ECO:0000256" key="8">
    <source>
        <dbReference type="ARBA" id="ARBA00023204"/>
    </source>
</evidence>
<dbReference type="GO" id="GO:0003677">
    <property type="term" value="F:DNA binding"/>
    <property type="evidence" value="ECO:0007669"/>
    <property type="project" value="InterPro"/>
</dbReference>
<dbReference type="InterPro" id="IPR036599">
    <property type="entry name" value="DNA_ligase_N_sf"/>
</dbReference>
<dbReference type="PANTHER" id="PTHR45674:SF9">
    <property type="entry name" value="DNA LIGASE 3"/>
    <property type="match status" value="1"/>
</dbReference>
<evidence type="ECO:0000256" key="6">
    <source>
        <dbReference type="ARBA" id="ARBA00022763"/>
    </source>
</evidence>
<evidence type="ECO:0000256" key="10">
    <source>
        <dbReference type="ARBA" id="ARBA00034003"/>
    </source>
</evidence>
<dbReference type="EC" id="6.5.1.1" evidence="11"/>
<gene>
    <name evidence="15" type="ORF">NE237_019725</name>
</gene>
<dbReference type="InterPro" id="IPR016059">
    <property type="entry name" value="DNA_ligase_ATP-dep_CS"/>
</dbReference>
<comment type="similarity">
    <text evidence="2 12">Belongs to the ATP-dependent DNA ligase family.</text>
</comment>
<evidence type="ECO:0000313" key="16">
    <source>
        <dbReference type="Proteomes" id="UP001141806"/>
    </source>
</evidence>
<dbReference type="SUPFAM" id="SSF50249">
    <property type="entry name" value="Nucleic acid-binding proteins"/>
    <property type="match status" value="1"/>
</dbReference>
<dbReference type="PANTHER" id="PTHR45674">
    <property type="entry name" value="DNA LIGASE 1/3 FAMILY MEMBER"/>
    <property type="match status" value="1"/>
</dbReference>
<comment type="caution">
    <text evidence="15">The sequence shown here is derived from an EMBL/GenBank/DDBJ whole genome shotgun (WGS) entry which is preliminary data.</text>
</comment>
<dbReference type="PROSITE" id="PS00697">
    <property type="entry name" value="DNA_LIGASE_A1"/>
    <property type="match status" value="1"/>
</dbReference>
<dbReference type="Gene3D" id="3.30.470.30">
    <property type="entry name" value="DNA ligase/mRNA capping enzyme"/>
    <property type="match status" value="1"/>
</dbReference>
<dbReference type="Pfam" id="PF04675">
    <property type="entry name" value="DNA_ligase_A_N"/>
    <property type="match status" value="1"/>
</dbReference>
<dbReference type="InterPro" id="IPR000977">
    <property type="entry name" value="DNA_ligase_ATP-dep"/>
</dbReference>
<dbReference type="Gene3D" id="2.40.50.140">
    <property type="entry name" value="Nucleic acid-binding proteins"/>
    <property type="match status" value="1"/>
</dbReference>
<evidence type="ECO:0000256" key="12">
    <source>
        <dbReference type="RuleBase" id="RU004196"/>
    </source>
</evidence>
<evidence type="ECO:0000256" key="2">
    <source>
        <dbReference type="ARBA" id="ARBA00007572"/>
    </source>
</evidence>
<evidence type="ECO:0000256" key="3">
    <source>
        <dbReference type="ARBA" id="ARBA00022598"/>
    </source>
</evidence>
<dbReference type="GO" id="GO:0006281">
    <property type="term" value="P:DNA repair"/>
    <property type="evidence" value="ECO:0007669"/>
    <property type="project" value="UniProtKB-KW"/>
</dbReference>
<dbReference type="GO" id="GO:0006273">
    <property type="term" value="P:lagging strand elongation"/>
    <property type="evidence" value="ECO:0007669"/>
    <property type="project" value="TreeGrafter"/>
</dbReference>
<organism evidence="15 16">
    <name type="scientific">Protea cynaroides</name>
    <dbReference type="NCBI Taxonomy" id="273540"/>
    <lineage>
        <taxon>Eukaryota</taxon>
        <taxon>Viridiplantae</taxon>
        <taxon>Streptophyta</taxon>
        <taxon>Embryophyta</taxon>
        <taxon>Tracheophyta</taxon>
        <taxon>Spermatophyta</taxon>
        <taxon>Magnoliopsida</taxon>
        <taxon>Proteales</taxon>
        <taxon>Proteaceae</taxon>
        <taxon>Protea</taxon>
    </lineage>
</organism>
<dbReference type="FunFam" id="3.30.470.30:FF:000002">
    <property type="entry name" value="DNA ligase"/>
    <property type="match status" value="1"/>
</dbReference>
<dbReference type="InterPro" id="IPR012340">
    <property type="entry name" value="NA-bd_OB-fold"/>
</dbReference>
<feature type="compositionally biased region" description="Basic residues" evidence="13">
    <location>
        <begin position="615"/>
        <end position="631"/>
    </location>
</feature>
<dbReference type="GO" id="GO:0005524">
    <property type="term" value="F:ATP binding"/>
    <property type="evidence" value="ECO:0007669"/>
    <property type="project" value="UniProtKB-KW"/>
</dbReference>
<evidence type="ECO:0000256" key="1">
    <source>
        <dbReference type="ARBA" id="ARBA00004123"/>
    </source>
</evidence>
<dbReference type="Gene3D" id="1.10.3260.10">
    <property type="entry name" value="DNA ligase, ATP-dependent, N-terminal domain"/>
    <property type="match status" value="1"/>
</dbReference>
<keyword evidence="11" id="KW-0233">DNA recombination</keyword>
<feature type="region of interest" description="Disordered" evidence="13">
    <location>
        <begin position="600"/>
        <end position="651"/>
    </location>
</feature>
<dbReference type="SUPFAM" id="SSF56091">
    <property type="entry name" value="DNA ligase/mRNA capping enzyme, catalytic domain"/>
    <property type="match status" value="1"/>
</dbReference>
<keyword evidence="7 11" id="KW-0067">ATP-binding</keyword>
<dbReference type="Proteomes" id="UP001141806">
    <property type="component" value="Unassembled WGS sequence"/>
</dbReference>
<dbReference type="InterPro" id="IPR011084">
    <property type="entry name" value="DRMBL"/>
</dbReference>
<evidence type="ECO:0000256" key="9">
    <source>
        <dbReference type="ARBA" id="ARBA00023242"/>
    </source>
</evidence>
<dbReference type="InterPro" id="IPR012308">
    <property type="entry name" value="DNA_ligase_ATP-dep_N"/>
</dbReference>
<dbReference type="Pfam" id="PF01068">
    <property type="entry name" value="DNA_ligase_A_M"/>
    <property type="match status" value="1"/>
</dbReference>
<dbReference type="Gene3D" id="3.60.15.10">
    <property type="entry name" value="Ribonuclease Z/Hydroxyacylglutathione hydrolase-like"/>
    <property type="match status" value="1"/>
</dbReference>
<dbReference type="Pfam" id="PF07522">
    <property type="entry name" value="DRMBL"/>
    <property type="match status" value="1"/>
</dbReference>
<dbReference type="SUPFAM" id="SSF56281">
    <property type="entry name" value="Metallo-hydrolase/oxidoreductase"/>
    <property type="match status" value="1"/>
</dbReference>
<evidence type="ECO:0000313" key="15">
    <source>
        <dbReference type="EMBL" id="KAJ4959815.1"/>
    </source>
</evidence>
<reference evidence="15" key="1">
    <citation type="journal article" date="2023" name="Plant J.">
        <title>The genome of the king protea, Protea cynaroides.</title>
        <authorList>
            <person name="Chang J."/>
            <person name="Duong T.A."/>
            <person name="Schoeman C."/>
            <person name="Ma X."/>
            <person name="Roodt D."/>
            <person name="Barker N."/>
            <person name="Li Z."/>
            <person name="Van de Peer Y."/>
            <person name="Mizrachi E."/>
        </authorList>
    </citation>
    <scope>NUCLEOTIDE SEQUENCE</scope>
    <source>
        <tissue evidence="15">Young leaves</tissue>
    </source>
</reference>
<evidence type="ECO:0000256" key="7">
    <source>
        <dbReference type="ARBA" id="ARBA00022840"/>
    </source>
</evidence>
<dbReference type="NCBIfam" id="TIGR00574">
    <property type="entry name" value="dnl1"/>
    <property type="match status" value="1"/>
</dbReference>
<dbReference type="GO" id="GO:0005634">
    <property type="term" value="C:nucleus"/>
    <property type="evidence" value="ECO:0007669"/>
    <property type="project" value="UniProtKB-SubCell"/>
</dbReference>
<dbReference type="InterPro" id="IPR050191">
    <property type="entry name" value="ATP-dep_DNA_ligase"/>
</dbReference>
<evidence type="ECO:0000256" key="5">
    <source>
        <dbReference type="ARBA" id="ARBA00022741"/>
    </source>
</evidence>
<dbReference type="FunFam" id="2.40.50.140:FF:000220">
    <property type="entry name" value="DNA ligase"/>
    <property type="match status" value="1"/>
</dbReference>
<dbReference type="CDD" id="cd16273">
    <property type="entry name" value="SNM1A-1C-like_MBL-fold"/>
    <property type="match status" value="1"/>
</dbReference>
<evidence type="ECO:0000256" key="4">
    <source>
        <dbReference type="ARBA" id="ARBA00022705"/>
    </source>
</evidence>
<evidence type="ECO:0000259" key="14">
    <source>
        <dbReference type="PROSITE" id="PS50160"/>
    </source>
</evidence>
<proteinExistence type="inferred from homology"/>
<dbReference type="GO" id="GO:0003910">
    <property type="term" value="F:DNA ligase (ATP) activity"/>
    <property type="evidence" value="ECO:0007669"/>
    <property type="project" value="UniProtKB-EC"/>
</dbReference>
<comment type="subcellular location">
    <subcellularLocation>
        <location evidence="1">Nucleus</location>
    </subcellularLocation>
</comment>
<accession>A0A9Q0H826</accession>
<comment type="catalytic activity">
    <reaction evidence="10 11">
        <text>ATP + (deoxyribonucleotide)n-3'-hydroxyl + 5'-phospho-(deoxyribonucleotide)m = (deoxyribonucleotide)n+m + AMP + diphosphate.</text>
        <dbReference type="EC" id="6.5.1.1"/>
    </reaction>
</comment>
<keyword evidence="8 11" id="KW-0234">DNA repair</keyword>
<dbReference type="SUPFAM" id="SSF117018">
    <property type="entry name" value="ATP-dependent DNA ligase DNA-binding domain"/>
    <property type="match status" value="1"/>
</dbReference>
<dbReference type="InterPro" id="IPR012309">
    <property type="entry name" value="DNA_ligase_ATP-dep_C"/>
</dbReference>
<dbReference type="Gene3D" id="3.30.1490.70">
    <property type="match status" value="1"/>
</dbReference>
<dbReference type="OrthoDB" id="206088at2759"/>